<dbReference type="PROSITE" id="PS50013">
    <property type="entry name" value="CHROMO_2"/>
    <property type="match status" value="1"/>
</dbReference>
<evidence type="ECO:0000259" key="5">
    <source>
        <dbReference type="PROSITE" id="PS50013"/>
    </source>
</evidence>
<dbReference type="GO" id="GO:0006338">
    <property type="term" value="P:chromatin remodeling"/>
    <property type="evidence" value="ECO:0007669"/>
    <property type="project" value="UniProtKB-ARBA"/>
</dbReference>
<evidence type="ECO:0000256" key="3">
    <source>
        <dbReference type="ARBA" id="ARBA00023242"/>
    </source>
</evidence>
<proteinExistence type="predicted"/>
<dbReference type="InterPro" id="IPR016197">
    <property type="entry name" value="Chromo-like_dom_sf"/>
</dbReference>
<feature type="compositionally biased region" description="Basic residues" evidence="4">
    <location>
        <begin position="676"/>
        <end position="688"/>
    </location>
</feature>
<evidence type="ECO:0000256" key="4">
    <source>
        <dbReference type="SAM" id="MobiDB-lite"/>
    </source>
</evidence>
<dbReference type="CDD" id="cd18966">
    <property type="entry name" value="chromodomain"/>
    <property type="match status" value="1"/>
</dbReference>
<name>A0A232LW38_9EURO</name>
<dbReference type="Gene3D" id="2.40.50.40">
    <property type="match status" value="1"/>
</dbReference>
<feature type="compositionally biased region" description="Polar residues" evidence="4">
    <location>
        <begin position="154"/>
        <end position="171"/>
    </location>
</feature>
<comment type="subcellular location">
    <subcellularLocation>
        <location evidence="1">Nucleus</location>
    </subcellularLocation>
</comment>
<dbReference type="Proteomes" id="UP000243515">
    <property type="component" value="Unassembled WGS sequence"/>
</dbReference>
<dbReference type="AlphaFoldDB" id="A0A232LW38"/>
<dbReference type="InterPro" id="IPR023780">
    <property type="entry name" value="Chromo_domain"/>
</dbReference>
<feature type="compositionally biased region" description="Polar residues" evidence="4">
    <location>
        <begin position="280"/>
        <end position="295"/>
    </location>
</feature>
<comment type="subunit">
    <text evidence="2">Component of the NuA4 histone acetyltransferase complex.</text>
</comment>
<dbReference type="GO" id="GO:0005634">
    <property type="term" value="C:nucleus"/>
    <property type="evidence" value="ECO:0007669"/>
    <property type="project" value="UniProtKB-SubCell"/>
</dbReference>
<feature type="compositionally biased region" description="Basic and acidic residues" evidence="4">
    <location>
        <begin position="297"/>
        <end position="309"/>
    </location>
</feature>
<evidence type="ECO:0000256" key="1">
    <source>
        <dbReference type="ARBA" id="ARBA00004123"/>
    </source>
</evidence>
<dbReference type="InterPro" id="IPR051219">
    <property type="entry name" value="Heterochromatin_chromo-domain"/>
</dbReference>
<feature type="region of interest" description="Disordered" evidence="4">
    <location>
        <begin position="1"/>
        <end position="23"/>
    </location>
</feature>
<keyword evidence="3" id="KW-0539">Nucleus</keyword>
<accession>A0A232LW38</accession>
<dbReference type="SMART" id="SM00298">
    <property type="entry name" value="CHROMO"/>
    <property type="match status" value="1"/>
</dbReference>
<feature type="region of interest" description="Disordered" evidence="4">
    <location>
        <begin position="648"/>
        <end position="708"/>
    </location>
</feature>
<evidence type="ECO:0000313" key="7">
    <source>
        <dbReference type="Proteomes" id="UP000243515"/>
    </source>
</evidence>
<feature type="compositionally biased region" description="Basic and acidic residues" evidence="4">
    <location>
        <begin position="134"/>
        <end position="152"/>
    </location>
</feature>
<dbReference type="InterPro" id="IPR000953">
    <property type="entry name" value="Chromo/chromo_shadow_dom"/>
</dbReference>
<reference evidence="6 7" key="1">
    <citation type="journal article" date="2015" name="Environ. Microbiol.">
        <title>Metagenome sequence of Elaphomyces granulatus from sporocarp tissue reveals Ascomycota ectomycorrhizal fingerprints of genome expansion and a Proteobacteria-rich microbiome.</title>
        <authorList>
            <person name="Quandt C.A."/>
            <person name="Kohler A."/>
            <person name="Hesse C.N."/>
            <person name="Sharpton T.J."/>
            <person name="Martin F."/>
            <person name="Spatafora J.W."/>
        </authorList>
    </citation>
    <scope>NUCLEOTIDE SEQUENCE [LARGE SCALE GENOMIC DNA]</scope>
    <source>
        <strain evidence="6 7">OSC145934</strain>
    </source>
</reference>
<evidence type="ECO:0000313" key="6">
    <source>
        <dbReference type="EMBL" id="OXV08390.1"/>
    </source>
</evidence>
<gene>
    <name evidence="6" type="ORF">Egran_03847</name>
</gene>
<protein>
    <recommendedName>
        <fullName evidence="5">Chromo domain-containing protein</fullName>
    </recommendedName>
</protein>
<organism evidence="6 7">
    <name type="scientific">Elaphomyces granulatus</name>
    <dbReference type="NCBI Taxonomy" id="519963"/>
    <lineage>
        <taxon>Eukaryota</taxon>
        <taxon>Fungi</taxon>
        <taxon>Dikarya</taxon>
        <taxon>Ascomycota</taxon>
        <taxon>Pezizomycotina</taxon>
        <taxon>Eurotiomycetes</taxon>
        <taxon>Eurotiomycetidae</taxon>
        <taxon>Eurotiales</taxon>
        <taxon>Elaphomycetaceae</taxon>
        <taxon>Elaphomyces</taxon>
    </lineage>
</organism>
<dbReference type="OrthoDB" id="1918685at2759"/>
<comment type="caution">
    <text evidence="6">The sequence shown here is derived from an EMBL/GenBank/DDBJ whole genome shotgun (WGS) entry which is preliminary data.</text>
</comment>
<feature type="region of interest" description="Disordered" evidence="4">
    <location>
        <begin position="200"/>
        <end position="460"/>
    </location>
</feature>
<dbReference type="SUPFAM" id="SSF54160">
    <property type="entry name" value="Chromo domain-like"/>
    <property type="match status" value="1"/>
</dbReference>
<feature type="domain" description="Chromo" evidence="5">
    <location>
        <begin position="38"/>
        <end position="96"/>
    </location>
</feature>
<dbReference type="Pfam" id="PF00385">
    <property type="entry name" value="Chromo"/>
    <property type="match status" value="1"/>
</dbReference>
<sequence>MTSFEQVQPADVERASNGDEDDNISIASTILSQQQEEYEVETILAQGTFPEGIRYLVKWVGYSEDRCTWEPTDSFHDLQTLRDWRKKRSAIDRGETAPFDVEAWEKRIQDLENARRERKRRRMTERILPNQEGHGQRHNDDERLQFSKRDNKLSAGQSNRGTSNSDDTTGKSARAADIQKTLATPPKQPGIELLPESLHEVERDNSADQARLPSSRLQNGITDGKPSNKEPKTPDIGSGGRGTVQELFATPTARASQTRLAGTGRPEITSKGKTALAKRSVSNPSAQSAARSSSKPVEARQQKGKKEAPRSPPSPKVFGNLSTQRRLWKVSHHEPAPDINQLELRRPSDWSSVPNSSAVASFAGRDQRKRKLSEERPLISPESEKLPVPRRRSDFDTHRDRVRPEAQQSSHQRKWSLDSSHDSPLSPRTTRSIQQHEPRAYGRHIPSAPAAQSSSRDFGMGTRKGVADPFRNRSRVIEQIPCSISYGPKGIDVGDVRICGLSPSPRRKMTDMGKGRNVLIWFQHLCTLGELELLSKGRNLSVCNAWIEGFDDTMPLLDRLAAYLREKDLIAIYYLPNDQQSTVFLLYPTGSVTFGFLDCRSRVPHGVALRVAVRDRFFTFDHLLSASPTNASHPQLPGTRESLKDISTLSCSDSPEKPKPIKAQHPSRPSHPQLPIRRRNPNRSRHNIHPPVRLTQRWQPPQMEASLR</sequence>
<feature type="compositionally biased region" description="Polar residues" evidence="4">
    <location>
        <begin position="349"/>
        <end position="359"/>
    </location>
</feature>
<evidence type="ECO:0000256" key="2">
    <source>
        <dbReference type="ARBA" id="ARBA00011353"/>
    </source>
</evidence>
<feature type="region of interest" description="Disordered" evidence="4">
    <location>
        <begin position="115"/>
        <end position="174"/>
    </location>
</feature>
<dbReference type="PANTHER" id="PTHR22812">
    <property type="entry name" value="CHROMOBOX PROTEIN"/>
    <property type="match status" value="1"/>
</dbReference>
<dbReference type="EMBL" id="NPHW01004138">
    <property type="protein sequence ID" value="OXV08390.1"/>
    <property type="molecule type" value="Genomic_DNA"/>
</dbReference>
<keyword evidence="7" id="KW-1185">Reference proteome</keyword>
<feature type="compositionally biased region" description="Basic and acidic residues" evidence="4">
    <location>
        <begin position="372"/>
        <end position="404"/>
    </location>
</feature>